<dbReference type="PROSITE" id="PS51755">
    <property type="entry name" value="OMPR_PHOB"/>
    <property type="match status" value="1"/>
</dbReference>
<dbReference type="InterPro" id="IPR001867">
    <property type="entry name" value="OmpR/PhoB-type_DNA-bd"/>
</dbReference>
<dbReference type="SUPFAM" id="SSF46894">
    <property type="entry name" value="C-terminal effector domain of the bipartite response regulators"/>
    <property type="match status" value="1"/>
</dbReference>
<evidence type="ECO:0000256" key="1">
    <source>
        <dbReference type="ARBA" id="ARBA00023125"/>
    </source>
</evidence>
<dbReference type="RefSeq" id="WP_204040465.1">
    <property type="nucleotide sequence ID" value="NZ_BOOA01000012.1"/>
</dbReference>
<dbReference type="PANTHER" id="PTHR35807:SF1">
    <property type="entry name" value="TRANSCRIPTIONAL REGULATOR REDD"/>
    <property type="match status" value="1"/>
</dbReference>
<dbReference type="GO" id="GO:0003677">
    <property type="term" value="F:DNA binding"/>
    <property type="evidence" value="ECO:0007669"/>
    <property type="project" value="UniProtKB-UniRule"/>
</dbReference>
<accession>A0A919QA71</accession>
<reference evidence="4" key="1">
    <citation type="submission" date="2021-01" db="EMBL/GenBank/DDBJ databases">
        <title>Whole genome shotgun sequence of Acrocarpospora phusangensis NBRC 108782.</title>
        <authorList>
            <person name="Komaki H."/>
            <person name="Tamura T."/>
        </authorList>
    </citation>
    <scope>NUCLEOTIDE SEQUENCE</scope>
    <source>
        <strain evidence="4">NBRC 108782</strain>
    </source>
</reference>
<dbReference type="EMBL" id="BOOA01000012">
    <property type="protein sequence ID" value="GIH23668.1"/>
    <property type="molecule type" value="Genomic_DNA"/>
</dbReference>
<keyword evidence="1 2" id="KW-0238">DNA-binding</keyword>
<dbReference type="GO" id="GO:0000160">
    <property type="term" value="P:phosphorelay signal transduction system"/>
    <property type="evidence" value="ECO:0007669"/>
    <property type="project" value="InterPro"/>
</dbReference>
<organism evidence="4 5">
    <name type="scientific">Acrocarpospora phusangensis</name>
    <dbReference type="NCBI Taxonomy" id="1070424"/>
    <lineage>
        <taxon>Bacteria</taxon>
        <taxon>Bacillati</taxon>
        <taxon>Actinomycetota</taxon>
        <taxon>Actinomycetes</taxon>
        <taxon>Streptosporangiales</taxon>
        <taxon>Streptosporangiaceae</taxon>
        <taxon>Acrocarpospora</taxon>
    </lineage>
</organism>
<evidence type="ECO:0000313" key="4">
    <source>
        <dbReference type="EMBL" id="GIH23668.1"/>
    </source>
</evidence>
<evidence type="ECO:0000256" key="2">
    <source>
        <dbReference type="PROSITE-ProRule" id="PRU01091"/>
    </source>
</evidence>
<protein>
    <recommendedName>
        <fullName evidence="3">OmpR/PhoB-type domain-containing protein</fullName>
    </recommendedName>
</protein>
<feature type="DNA-binding region" description="OmpR/PhoB-type" evidence="2">
    <location>
        <begin position="4"/>
        <end position="105"/>
    </location>
</feature>
<dbReference type="Proteomes" id="UP000640052">
    <property type="component" value="Unassembled WGS sequence"/>
</dbReference>
<name>A0A919QA71_9ACTN</name>
<dbReference type="InterPro" id="IPR036388">
    <property type="entry name" value="WH-like_DNA-bd_sf"/>
</dbReference>
<keyword evidence="5" id="KW-1185">Reference proteome</keyword>
<evidence type="ECO:0000259" key="3">
    <source>
        <dbReference type="PROSITE" id="PS51755"/>
    </source>
</evidence>
<dbReference type="GO" id="GO:0006355">
    <property type="term" value="P:regulation of DNA-templated transcription"/>
    <property type="evidence" value="ECO:0007669"/>
    <property type="project" value="InterPro"/>
</dbReference>
<dbReference type="AlphaFoldDB" id="A0A919QA71"/>
<dbReference type="PANTHER" id="PTHR35807">
    <property type="entry name" value="TRANSCRIPTIONAL REGULATOR REDD-RELATED"/>
    <property type="match status" value="1"/>
</dbReference>
<comment type="caution">
    <text evidence="4">The sequence shown here is derived from an EMBL/GenBank/DDBJ whole genome shotgun (WGS) entry which is preliminary data.</text>
</comment>
<dbReference type="InterPro" id="IPR016032">
    <property type="entry name" value="Sig_transdc_resp-reg_C-effctor"/>
</dbReference>
<sequence>MATQRTENPGPGLWLGLVGDFRVYRDGVPVHGPKVGSLKARTLLTLLAVRWAQLVPLELVVEAVWGGQAPRQPGENVATLVSRVRAVLGSEVIEGSRIGGYRLGEGVRVDLAEAAAFVGQAEAYLSGGQPGAAVAAAVRGLGLLDGAVLGGEEAEWARPARVLHAQLLRRARRAHAEAAPRAVADHP</sequence>
<dbReference type="Gene3D" id="1.10.10.10">
    <property type="entry name" value="Winged helix-like DNA-binding domain superfamily/Winged helix DNA-binding domain"/>
    <property type="match status" value="1"/>
</dbReference>
<evidence type="ECO:0000313" key="5">
    <source>
        <dbReference type="Proteomes" id="UP000640052"/>
    </source>
</evidence>
<gene>
    <name evidence="4" type="ORF">Aph01nite_19780</name>
</gene>
<feature type="domain" description="OmpR/PhoB-type" evidence="3">
    <location>
        <begin position="4"/>
        <end position="105"/>
    </location>
</feature>
<dbReference type="InterPro" id="IPR051677">
    <property type="entry name" value="AfsR-DnrI-RedD_regulator"/>
</dbReference>
<proteinExistence type="predicted"/>